<accession>A0A2C9D7H2</accession>
<feature type="binding site" evidence="2">
    <location>
        <position position="36"/>
    </location>
    <ligand>
        <name>Mg(2+)</name>
        <dbReference type="ChEBI" id="CHEBI:18420"/>
        <label>3</label>
    </ligand>
</feature>
<dbReference type="EMBL" id="LT960614">
    <property type="protein sequence ID" value="SON56130.1"/>
    <property type="molecule type" value="Genomic_DNA"/>
</dbReference>
<dbReference type="HAMAP" id="MF_02128">
    <property type="entry name" value="TMP_kinase"/>
    <property type="match status" value="1"/>
</dbReference>
<feature type="binding site" evidence="2">
    <location>
        <position position="36"/>
    </location>
    <ligand>
        <name>Mg(2+)</name>
        <dbReference type="ChEBI" id="CHEBI:18420"/>
        <label>4</label>
    </ligand>
</feature>
<comment type="function">
    <text evidence="2">Catalyzes the ATP-dependent phosphorylation of thiamine-monophosphate (TMP) to form thiamine-pyrophosphate (TPP), the active form of vitamin B1.</text>
</comment>
<evidence type="ECO:0000256" key="1">
    <source>
        <dbReference type="ARBA" id="ARBA00022977"/>
    </source>
</evidence>
<dbReference type="GO" id="GO:0009030">
    <property type="term" value="F:thiamine-phosphate kinase activity"/>
    <property type="evidence" value="ECO:0007669"/>
    <property type="project" value="UniProtKB-UniRule"/>
</dbReference>
<evidence type="ECO:0000256" key="2">
    <source>
        <dbReference type="HAMAP-Rule" id="MF_02128"/>
    </source>
</evidence>
<comment type="miscellaneous">
    <text evidence="2">Reaction mechanism of ThiL seems to utilize a direct, inline transfer of the gamma-phosphate of ATP to TMP rather than a phosphorylated enzyme intermediate.</text>
</comment>
<keyword evidence="6" id="KW-1185">Reference proteome</keyword>
<sequence length="337" mass="34787">MSEQGATGARASETELIARYFAPLATEPSTFQLGDDAAYLRPRAGCDLVVTKDMLVAGVHFFPDDPPGAIAKKALRVNLSDLAAKGARPLGYLIGLGLTGDWTEAWLQAFSNGLAQDQETYGITLLGGDTVSSPERLTLSITAFGTVPEGRMVRRGGARAGDLICVTGTIGDAALGLQLRLDAGLTTAVRLTGDQAAFLKNRYLLPQPRCRLASVLGQHASAGMDISDGLVGDLAKMAAVSHVRIDIDIDKVPLSDAAKAACAARPDLLRTALTGGDDYELAIACAPASLSSFVEAGKKAGVAVSVIGSASEGSGLGLAGARGDLADWADRGSFSHF</sequence>
<feature type="binding site" evidence="2">
    <location>
        <position position="228"/>
    </location>
    <ligand>
        <name>Mg(2+)</name>
        <dbReference type="ChEBI" id="CHEBI:18420"/>
        <label>5</label>
    </ligand>
</feature>
<feature type="binding site" evidence="2">
    <location>
        <position position="334"/>
    </location>
    <ligand>
        <name>substrate</name>
    </ligand>
</feature>
<feature type="binding site" evidence="2">
    <location>
        <position position="53"/>
    </location>
    <ligand>
        <name>Mg(2+)</name>
        <dbReference type="ChEBI" id="CHEBI:18420"/>
        <label>2</label>
    </ligand>
</feature>
<dbReference type="GO" id="GO:0009229">
    <property type="term" value="P:thiamine diphosphate biosynthetic process"/>
    <property type="evidence" value="ECO:0007669"/>
    <property type="project" value="UniProtKB-UniRule"/>
</dbReference>
<dbReference type="GO" id="GO:0000287">
    <property type="term" value="F:magnesium ion binding"/>
    <property type="evidence" value="ECO:0007669"/>
    <property type="project" value="UniProtKB-UniRule"/>
</dbReference>
<feature type="binding site" evidence="2">
    <location>
        <position position="225"/>
    </location>
    <ligand>
        <name>Mg(2+)</name>
        <dbReference type="ChEBI" id="CHEBI:18420"/>
        <label>3</label>
    </ligand>
</feature>
<comment type="catalytic activity">
    <reaction evidence="2">
        <text>thiamine phosphate + ATP = thiamine diphosphate + ADP</text>
        <dbReference type="Rhea" id="RHEA:15913"/>
        <dbReference type="ChEBI" id="CHEBI:30616"/>
        <dbReference type="ChEBI" id="CHEBI:37575"/>
        <dbReference type="ChEBI" id="CHEBI:58937"/>
        <dbReference type="ChEBI" id="CHEBI:456216"/>
        <dbReference type="EC" id="2.7.4.16"/>
    </reaction>
</comment>
<feature type="binding site" evidence="2">
    <location>
        <position position="155"/>
    </location>
    <ligand>
        <name>ATP</name>
        <dbReference type="ChEBI" id="CHEBI:30616"/>
    </ligand>
</feature>
<dbReference type="InterPro" id="IPR016188">
    <property type="entry name" value="PurM-like_N"/>
</dbReference>
<feature type="binding site" evidence="2">
    <location>
        <position position="81"/>
    </location>
    <ligand>
        <name>Mg(2+)</name>
        <dbReference type="ChEBI" id="CHEBI:18420"/>
        <label>4</label>
    </ligand>
</feature>
<dbReference type="Pfam" id="PF00586">
    <property type="entry name" value="AIRS"/>
    <property type="match status" value="1"/>
</dbReference>
<keyword evidence="2" id="KW-0547">Nucleotide-binding</keyword>
<evidence type="ECO:0000259" key="3">
    <source>
        <dbReference type="Pfam" id="PF00586"/>
    </source>
</evidence>
<name>A0A2C9D7H2_9HYPH</name>
<keyword evidence="2" id="KW-0067">ATP-binding</keyword>
<dbReference type="Gene3D" id="3.30.1330.10">
    <property type="entry name" value="PurM-like, N-terminal domain"/>
    <property type="match status" value="1"/>
</dbReference>
<dbReference type="InterPro" id="IPR036921">
    <property type="entry name" value="PurM-like_N_sf"/>
</dbReference>
<feature type="binding site" evidence="2">
    <location>
        <position position="227"/>
    </location>
    <ligand>
        <name>ATP</name>
        <dbReference type="ChEBI" id="CHEBI:30616"/>
    </ligand>
</feature>
<feature type="domain" description="PurM-like C-terminal" evidence="4">
    <location>
        <begin position="159"/>
        <end position="317"/>
    </location>
</feature>
<feature type="binding site" evidence="2">
    <location>
        <position position="277"/>
    </location>
    <ligand>
        <name>substrate</name>
    </ligand>
</feature>
<dbReference type="UniPathway" id="UPA00060">
    <property type="reaction ID" value="UER00142"/>
</dbReference>
<feature type="binding site" evidence="2">
    <location>
        <position position="60"/>
    </location>
    <ligand>
        <name>substrate</name>
    </ligand>
</feature>
<feature type="binding site" evidence="2">
    <location>
        <position position="129"/>
    </location>
    <ligand>
        <name>Mg(2+)</name>
        <dbReference type="ChEBI" id="CHEBI:18420"/>
        <label>1</label>
    </ligand>
</feature>
<dbReference type="PIRSF" id="PIRSF005303">
    <property type="entry name" value="Thiam_monoph_kin"/>
    <property type="match status" value="1"/>
</dbReference>
<dbReference type="InterPro" id="IPR006283">
    <property type="entry name" value="ThiL-like"/>
</dbReference>
<feature type="binding site" evidence="2">
    <location>
        <position position="51"/>
    </location>
    <ligand>
        <name>Mg(2+)</name>
        <dbReference type="ChEBI" id="CHEBI:18420"/>
        <label>4</label>
    </ligand>
</feature>
<organism evidence="5 6">
    <name type="scientific">Hartmannibacter diazotrophicus</name>
    <dbReference type="NCBI Taxonomy" id="1482074"/>
    <lineage>
        <taxon>Bacteria</taxon>
        <taxon>Pseudomonadati</taxon>
        <taxon>Pseudomonadota</taxon>
        <taxon>Alphaproteobacteria</taxon>
        <taxon>Hyphomicrobiales</taxon>
        <taxon>Pleomorphomonadaceae</taxon>
        <taxon>Hartmannibacter</taxon>
    </lineage>
</organism>
<evidence type="ECO:0000259" key="4">
    <source>
        <dbReference type="Pfam" id="PF02769"/>
    </source>
</evidence>
<reference evidence="6" key="1">
    <citation type="submission" date="2017-09" db="EMBL/GenBank/DDBJ databases">
        <title>Genome sequence of Nannocystis excedens DSM 71.</title>
        <authorList>
            <person name="Blom J."/>
        </authorList>
    </citation>
    <scope>NUCLEOTIDE SEQUENCE [LARGE SCALE GENOMIC DNA]</scope>
    <source>
        <strain evidence="6">type strain: E19</strain>
    </source>
</reference>
<dbReference type="Proteomes" id="UP000223606">
    <property type="component" value="Chromosome 1"/>
</dbReference>
<dbReference type="PANTHER" id="PTHR30270">
    <property type="entry name" value="THIAMINE-MONOPHOSPHATE KINASE"/>
    <property type="match status" value="1"/>
</dbReference>
<feature type="domain" description="PurM-like N-terminal" evidence="3">
    <location>
        <begin position="34"/>
        <end position="147"/>
    </location>
</feature>
<comment type="similarity">
    <text evidence="2">Belongs to the thiamine-monophosphate kinase family.</text>
</comment>
<dbReference type="PANTHER" id="PTHR30270:SF0">
    <property type="entry name" value="THIAMINE-MONOPHOSPHATE KINASE"/>
    <property type="match status" value="1"/>
</dbReference>
<dbReference type="CDD" id="cd02194">
    <property type="entry name" value="ThiL"/>
    <property type="match status" value="1"/>
</dbReference>
<keyword evidence="2 5" id="KW-0808">Transferase</keyword>
<dbReference type="Gene3D" id="3.90.650.10">
    <property type="entry name" value="PurM-like C-terminal domain"/>
    <property type="match status" value="1"/>
</dbReference>
<evidence type="ECO:0000313" key="6">
    <source>
        <dbReference type="Proteomes" id="UP000223606"/>
    </source>
</evidence>
<dbReference type="AlphaFoldDB" id="A0A2C9D7H2"/>
<feature type="binding site" evidence="2">
    <location>
        <begin position="128"/>
        <end position="129"/>
    </location>
    <ligand>
        <name>ATP</name>
        <dbReference type="ChEBI" id="CHEBI:30616"/>
    </ligand>
</feature>
<dbReference type="EC" id="2.7.4.16" evidence="2"/>
<dbReference type="InterPro" id="IPR010918">
    <property type="entry name" value="PurM-like_C_dom"/>
</dbReference>
<comment type="caution">
    <text evidence="2">Lacks conserved residue(s) required for the propagation of feature annotation.</text>
</comment>
<dbReference type="InterPro" id="IPR036676">
    <property type="entry name" value="PurM-like_C_sf"/>
</dbReference>
<dbReference type="Pfam" id="PF02769">
    <property type="entry name" value="AIRS_C"/>
    <property type="match status" value="1"/>
</dbReference>
<dbReference type="SUPFAM" id="SSF56042">
    <property type="entry name" value="PurM C-terminal domain-like"/>
    <property type="match status" value="1"/>
</dbReference>
<dbReference type="KEGG" id="hdi:HDIA_2589"/>
<dbReference type="GO" id="GO:0005524">
    <property type="term" value="F:ATP binding"/>
    <property type="evidence" value="ECO:0007669"/>
    <property type="project" value="UniProtKB-UniRule"/>
</dbReference>
<comment type="pathway">
    <text evidence="2">Cofactor biosynthesis; thiamine diphosphate biosynthesis; thiamine diphosphate from thiamine phosphate: step 1/1.</text>
</comment>
<dbReference type="NCBIfam" id="TIGR01379">
    <property type="entry name" value="thiL"/>
    <property type="match status" value="1"/>
</dbReference>
<evidence type="ECO:0000313" key="5">
    <source>
        <dbReference type="EMBL" id="SON56130.1"/>
    </source>
</evidence>
<keyword evidence="2" id="KW-0460">Magnesium</keyword>
<dbReference type="GO" id="GO:0009228">
    <property type="term" value="P:thiamine biosynthetic process"/>
    <property type="evidence" value="ECO:0007669"/>
    <property type="project" value="UniProtKB-KW"/>
</dbReference>
<gene>
    <name evidence="2 5" type="primary">thiL</name>
    <name evidence="5" type="ORF">HDIA_2589</name>
</gene>
<feature type="binding site" evidence="2">
    <location>
        <position position="81"/>
    </location>
    <ligand>
        <name>Mg(2+)</name>
        <dbReference type="ChEBI" id="CHEBI:18420"/>
        <label>3</label>
    </ligand>
</feature>
<keyword evidence="2" id="KW-0479">Metal-binding</keyword>
<dbReference type="RefSeq" id="WP_245883860.1">
    <property type="nucleotide sequence ID" value="NZ_LT960614.1"/>
</dbReference>
<keyword evidence="2 5" id="KW-0418">Kinase</keyword>
<protein>
    <recommendedName>
        <fullName evidence="2">Thiamine-monophosphate kinase</fullName>
        <shortName evidence="2">TMP kinase</shortName>
        <shortName evidence="2">Thiamine-phosphate kinase</shortName>
        <ecNumber evidence="2">2.7.4.16</ecNumber>
    </recommendedName>
</protein>
<keyword evidence="1 2" id="KW-0784">Thiamine biosynthesis</keyword>
<dbReference type="SUPFAM" id="SSF55326">
    <property type="entry name" value="PurM N-terminal domain-like"/>
    <property type="match status" value="1"/>
</dbReference>
<proteinExistence type="inferred from homology"/>
<feature type="binding site" evidence="2">
    <location>
        <position position="53"/>
    </location>
    <ligand>
        <name>Mg(2+)</name>
        <dbReference type="ChEBI" id="CHEBI:18420"/>
        <label>1</label>
    </ligand>
</feature>
<feature type="binding site" evidence="2">
    <location>
        <position position="81"/>
    </location>
    <ligand>
        <name>Mg(2+)</name>
        <dbReference type="ChEBI" id="CHEBI:18420"/>
        <label>2</label>
    </ligand>
</feature>